<evidence type="ECO:0000259" key="4">
    <source>
        <dbReference type="PROSITE" id="PS01124"/>
    </source>
</evidence>
<evidence type="ECO:0000313" key="6">
    <source>
        <dbReference type="Proteomes" id="UP000226437"/>
    </source>
</evidence>
<comment type="caution">
    <text evidence="5">The sequence shown here is derived from an EMBL/GenBank/DDBJ whole genome shotgun (WGS) entry which is preliminary data.</text>
</comment>
<dbReference type="SMART" id="SM00342">
    <property type="entry name" value="HTH_ARAC"/>
    <property type="match status" value="1"/>
</dbReference>
<dbReference type="Pfam" id="PF12833">
    <property type="entry name" value="HTH_18"/>
    <property type="match status" value="1"/>
</dbReference>
<dbReference type="InterPro" id="IPR018060">
    <property type="entry name" value="HTH_AraC"/>
</dbReference>
<keyword evidence="1" id="KW-0805">Transcription regulation</keyword>
<dbReference type="Gene3D" id="1.10.10.60">
    <property type="entry name" value="Homeodomain-like"/>
    <property type="match status" value="2"/>
</dbReference>
<evidence type="ECO:0000256" key="2">
    <source>
        <dbReference type="ARBA" id="ARBA00023125"/>
    </source>
</evidence>
<dbReference type="InterPro" id="IPR009057">
    <property type="entry name" value="Homeodomain-like_sf"/>
</dbReference>
<dbReference type="PANTHER" id="PTHR43280">
    <property type="entry name" value="ARAC-FAMILY TRANSCRIPTIONAL REGULATOR"/>
    <property type="match status" value="1"/>
</dbReference>
<keyword evidence="3" id="KW-0804">Transcription</keyword>
<proteinExistence type="predicted"/>
<dbReference type="PROSITE" id="PS01124">
    <property type="entry name" value="HTH_ARAC_FAMILY_2"/>
    <property type="match status" value="1"/>
</dbReference>
<organism evidence="5 6">
    <name type="scientific">Neolewinella marina</name>
    <dbReference type="NCBI Taxonomy" id="438751"/>
    <lineage>
        <taxon>Bacteria</taxon>
        <taxon>Pseudomonadati</taxon>
        <taxon>Bacteroidota</taxon>
        <taxon>Saprospiria</taxon>
        <taxon>Saprospirales</taxon>
        <taxon>Lewinellaceae</taxon>
        <taxon>Neolewinella</taxon>
    </lineage>
</organism>
<evidence type="ECO:0000256" key="3">
    <source>
        <dbReference type="ARBA" id="ARBA00023163"/>
    </source>
</evidence>
<reference evidence="5 6" key="1">
    <citation type="submission" date="2017-10" db="EMBL/GenBank/DDBJ databases">
        <title>The draft genome sequence of Lewinella marina KCTC 32374.</title>
        <authorList>
            <person name="Wang K."/>
        </authorList>
    </citation>
    <scope>NUCLEOTIDE SEQUENCE [LARGE SCALE GENOMIC DNA]</scope>
    <source>
        <strain evidence="5 6">MKG-38</strain>
    </source>
</reference>
<keyword evidence="2" id="KW-0238">DNA-binding</keyword>
<dbReference type="Proteomes" id="UP000226437">
    <property type="component" value="Unassembled WGS sequence"/>
</dbReference>
<accession>A0A2G0CHH3</accession>
<dbReference type="RefSeq" id="WP_099106050.1">
    <property type="nucleotide sequence ID" value="NZ_JAATJF010000002.1"/>
</dbReference>
<dbReference type="SUPFAM" id="SSF46689">
    <property type="entry name" value="Homeodomain-like"/>
    <property type="match status" value="1"/>
</dbReference>
<dbReference type="AlphaFoldDB" id="A0A2G0CHH3"/>
<dbReference type="PANTHER" id="PTHR43280:SF31">
    <property type="entry name" value="TRANSCRIPTIONAL REGULATORY PROTEIN"/>
    <property type="match status" value="1"/>
</dbReference>
<feature type="domain" description="HTH araC/xylS-type" evidence="4">
    <location>
        <begin position="79"/>
        <end position="179"/>
    </location>
</feature>
<keyword evidence="6" id="KW-1185">Reference proteome</keyword>
<evidence type="ECO:0000256" key="1">
    <source>
        <dbReference type="ARBA" id="ARBA00023015"/>
    </source>
</evidence>
<name>A0A2G0CHH3_9BACT</name>
<dbReference type="OrthoDB" id="952277at2"/>
<dbReference type="EMBL" id="PDLO01000002">
    <property type="protein sequence ID" value="PHK99435.1"/>
    <property type="molecule type" value="Genomic_DNA"/>
</dbReference>
<protein>
    <recommendedName>
        <fullName evidence="4">HTH araC/xylS-type domain-containing protein</fullName>
    </recommendedName>
</protein>
<sequence length="190" mass="21708">MTKTQTVYIDHMVCDRCKTAVRQIATNLGWRIQSLELGRLTGVPPRSTEEQLDSLAEQLATVGFRLRQGSGDVISRIKGLIIAFVYDDLANSSTRISDLITQDIGQSYPHLSRLFKREEGRTITEFYRIQRMERARRLLVTTDEQVSLIAYRLHYATCGRFTAAFREATGLSPTEFRERGEYQPKALDSL</sequence>
<gene>
    <name evidence="5" type="ORF">CGL56_08260</name>
</gene>
<evidence type="ECO:0000313" key="5">
    <source>
        <dbReference type="EMBL" id="PHK99435.1"/>
    </source>
</evidence>
<dbReference type="GO" id="GO:0003700">
    <property type="term" value="F:DNA-binding transcription factor activity"/>
    <property type="evidence" value="ECO:0007669"/>
    <property type="project" value="InterPro"/>
</dbReference>
<dbReference type="GO" id="GO:0043565">
    <property type="term" value="F:sequence-specific DNA binding"/>
    <property type="evidence" value="ECO:0007669"/>
    <property type="project" value="InterPro"/>
</dbReference>